<gene>
    <name evidence="7" type="ORF">CASFOL_011060</name>
</gene>
<evidence type="ECO:0000259" key="6">
    <source>
        <dbReference type="PROSITE" id="PS50888"/>
    </source>
</evidence>
<dbReference type="InterPro" id="IPR036638">
    <property type="entry name" value="HLH_DNA-bd_sf"/>
</dbReference>
<evidence type="ECO:0000256" key="4">
    <source>
        <dbReference type="ARBA" id="ARBA00023242"/>
    </source>
</evidence>
<comment type="subcellular location">
    <subcellularLocation>
        <location evidence="1">Nucleus</location>
    </subcellularLocation>
</comment>
<dbReference type="GO" id="GO:0005634">
    <property type="term" value="C:nucleus"/>
    <property type="evidence" value="ECO:0007669"/>
    <property type="project" value="UniProtKB-SubCell"/>
</dbReference>
<dbReference type="Pfam" id="PF00010">
    <property type="entry name" value="HLH"/>
    <property type="match status" value="1"/>
</dbReference>
<evidence type="ECO:0000256" key="1">
    <source>
        <dbReference type="ARBA" id="ARBA00004123"/>
    </source>
</evidence>
<evidence type="ECO:0000256" key="2">
    <source>
        <dbReference type="ARBA" id="ARBA00023015"/>
    </source>
</evidence>
<dbReference type="PROSITE" id="PS50888">
    <property type="entry name" value="BHLH"/>
    <property type="match status" value="1"/>
</dbReference>
<evidence type="ECO:0000313" key="8">
    <source>
        <dbReference type="Proteomes" id="UP001632038"/>
    </source>
</evidence>
<sequence length="558" mass="61062">MRYPILLLNFIYTHSTSVRSILLGIFGPFVLLQGNMNYLEPSVFYFPQENINPVSNNNPEQANSILLNDVWGFDEVPLAASSIQQQVNFIGTTSEKAQTSGAKRKLQLQPITDGGAKETSYMGKKLKKKTRCAEAHSLQERLRRQKLKEKMEALRELIRSCDKKDKVSTIDDAIAHIKMIHNQLDLEQMKSMRGTCSSTCQCQCHFPLTTSTTMQIPNNLPTFLDTAVRGGNGMGHEMPDMSPLSNYPMMSKLELPNSCFLDSSNTPGISTFPMSPDISDAGLRGARNMGINNVLEPFPLSNYPMTNQLEIPSSCFLDSPTAPGMSTFPTLPDIPDAGLHGIRDTGINNVLEPFRLSNYSMTIQLHLPSSCFLDSPTTPGISTFPILPDISDAGLHGTHNMGTNNVLEPFPLSNYPMTNQLESGNSCFVDASNTPGISTFPISPDISDAGLHGAHNMGIYNVLEPFPLSNYSMTSQLQLPSSCFLDSSTTPGMSDAGLDGIHNVGIDNVMEPFHLTTSCPTSSVARRNREFCPTHVMNQSPLVIPISIEDIACSVIDV</sequence>
<evidence type="ECO:0000313" key="7">
    <source>
        <dbReference type="EMBL" id="KAL3645880.1"/>
    </source>
</evidence>
<dbReference type="InterPro" id="IPR011598">
    <property type="entry name" value="bHLH_dom"/>
</dbReference>
<dbReference type="EMBL" id="JAVIJP010000013">
    <property type="protein sequence ID" value="KAL3645880.1"/>
    <property type="molecule type" value="Genomic_DNA"/>
</dbReference>
<dbReference type="InterPro" id="IPR044273">
    <property type="entry name" value="PIF3-like"/>
</dbReference>
<organism evidence="7 8">
    <name type="scientific">Castilleja foliolosa</name>
    <dbReference type="NCBI Taxonomy" id="1961234"/>
    <lineage>
        <taxon>Eukaryota</taxon>
        <taxon>Viridiplantae</taxon>
        <taxon>Streptophyta</taxon>
        <taxon>Embryophyta</taxon>
        <taxon>Tracheophyta</taxon>
        <taxon>Spermatophyta</taxon>
        <taxon>Magnoliopsida</taxon>
        <taxon>eudicotyledons</taxon>
        <taxon>Gunneridae</taxon>
        <taxon>Pentapetalae</taxon>
        <taxon>asterids</taxon>
        <taxon>lamiids</taxon>
        <taxon>Lamiales</taxon>
        <taxon>Orobanchaceae</taxon>
        <taxon>Pedicularideae</taxon>
        <taxon>Castillejinae</taxon>
        <taxon>Castilleja</taxon>
    </lineage>
</organism>
<proteinExistence type="predicted"/>
<evidence type="ECO:0000256" key="5">
    <source>
        <dbReference type="SAM" id="Coils"/>
    </source>
</evidence>
<dbReference type="SMART" id="SM00353">
    <property type="entry name" value="HLH"/>
    <property type="match status" value="1"/>
</dbReference>
<dbReference type="SUPFAM" id="SSF47459">
    <property type="entry name" value="HLH, helix-loop-helix DNA-binding domain"/>
    <property type="match status" value="1"/>
</dbReference>
<accession>A0ABD3DYE5</accession>
<dbReference type="PANTHER" id="PTHR46807:SF1">
    <property type="entry name" value="TRANSCRIPTION FACTOR PIF3"/>
    <property type="match status" value="1"/>
</dbReference>
<dbReference type="GO" id="GO:0010017">
    <property type="term" value="P:red or far-red light signaling pathway"/>
    <property type="evidence" value="ECO:0007669"/>
    <property type="project" value="UniProtKB-ARBA"/>
</dbReference>
<keyword evidence="2" id="KW-0805">Transcription regulation</keyword>
<feature type="coiled-coil region" evidence="5">
    <location>
        <begin position="137"/>
        <end position="164"/>
    </location>
</feature>
<reference evidence="8" key="1">
    <citation type="journal article" date="2024" name="IScience">
        <title>Strigolactones Initiate the Formation of Haustorium-like Structures in Castilleja.</title>
        <authorList>
            <person name="Buerger M."/>
            <person name="Peterson D."/>
            <person name="Chory J."/>
        </authorList>
    </citation>
    <scope>NUCLEOTIDE SEQUENCE [LARGE SCALE GENOMIC DNA]</scope>
</reference>
<comment type="caution">
    <text evidence="7">The sequence shown here is derived from an EMBL/GenBank/DDBJ whole genome shotgun (WGS) entry which is preliminary data.</text>
</comment>
<keyword evidence="8" id="KW-1185">Reference proteome</keyword>
<feature type="domain" description="BHLH" evidence="6">
    <location>
        <begin position="131"/>
        <end position="180"/>
    </location>
</feature>
<keyword evidence="5" id="KW-0175">Coiled coil</keyword>
<dbReference type="Gene3D" id="4.10.280.10">
    <property type="entry name" value="Helix-loop-helix DNA-binding domain"/>
    <property type="match status" value="1"/>
</dbReference>
<protein>
    <recommendedName>
        <fullName evidence="6">BHLH domain-containing protein</fullName>
    </recommendedName>
</protein>
<dbReference type="AlphaFoldDB" id="A0ABD3DYE5"/>
<dbReference type="Proteomes" id="UP001632038">
    <property type="component" value="Unassembled WGS sequence"/>
</dbReference>
<keyword evidence="4" id="KW-0539">Nucleus</keyword>
<dbReference type="PANTHER" id="PTHR46807">
    <property type="entry name" value="TRANSCRIPTION FACTOR PIF3"/>
    <property type="match status" value="1"/>
</dbReference>
<name>A0ABD3DYE5_9LAMI</name>
<keyword evidence="3" id="KW-0804">Transcription</keyword>
<evidence type="ECO:0000256" key="3">
    <source>
        <dbReference type="ARBA" id="ARBA00023163"/>
    </source>
</evidence>